<dbReference type="RefSeq" id="WP_013165625.1">
    <property type="nucleotide sequence ID" value="NC_014217.1"/>
</dbReference>
<dbReference type="Proteomes" id="UP000006633">
    <property type="component" value="Chromosome"/>
</dbReference>
<organism evidence="1 2">
    <name type="scientific">Ancylobacter novellus (strain ATCC 8093 / DSM 506 / JCM 20403 / CCM 1077 / IAM 12100 / NBRC 12443 / NCIMB 10456)</name>
    <name type="common">Starkeya novella</name>
    <dbReference type="NCBI Taxonomy" id="639283"/>
    <lineage>
        <taxon>Bacteria</taxon>
        <taxon>Pseudomonadati</taxon>
        <taxon>Pseudomonadota</taxon>
        <taxon>Alphaproteobacteria</taxon>
        <taxon>Hyphomicrobiales</taxon>
        <taxon>Xanthobacteraceae</taxon>
        <taxon>Ancylobacter</taxon>
    </lineage>
</organism>
<protein>
    <submittedName>
        <fullName evidence="1">Uncharacterized protein</fullName>
    </submittedName>
</protein>
<evidence type="ECO:0000313" key="2">
    <source>
        <dbReference type="Proteomes" id="UP000006633"/>
    </source>
</evidence>
<proteinExistence type="predicted"/>
<evidence type="ECO:0000313" key="1">
    <source>
        <dbReference type="EMBL" id="ADH88120.1"/>
    </source>
</evidence>
<dbReference type="KEGG" id="sno:Snov_0792"/>
<dbReference type="EMBL" id="CP002026">
    <property type="protein sequence ID" value="ADH88120.1"/>
    <property type="molecule type" value="Genomic_DNA"/>
</dbReference>
<dbReference type="eggNOG" id="ENOG502ZGVA">
    <property type="taxonomic scope" value="Bacteria"/>
</dbReference>
<reference evidence="1 2" key="1">
    <citation type="journal article" date="2012" name="Stand. Genomic Sci.">
        <title>Complete genome sequence of the facultatively chemolithoautotrophic and methylotrophic alpha Proteobacterium Starkeya novella type strain (ATCC 8093(T)).</title>
        <authorList>
            <person name="Kappler U."/>
            <person name="Davenport K."/>
            <person name="Beatson S."/>
            <person name="Lucas S."/>
            <person name="Lapidus A."/>
            <person name="Copeland A."/>
            <person name="Berry K.W."/>
            <person name="Glavina Del Rio T."/>
            <person name="Hammon N."/>
            <person name="Dalin E."/>
            <person name="Tice H."/>
            <person name="Pitluck S."/>
            <person name="Richardson P."/>
            <person name="Bruce D."/>
            <person name="Goodwin L.A."/>
            <person name="Han C."/>
            <person name="Tapia R."/>
            <person name="Detter J.C."/>
            <person name="Chang Y.J."/>
            <person name="Jeffries C.D."/>
            <person name="Land M."/>
            <person name="Hauser L."/>
            <person name="Kyrpides N.C."/>
            <person name="Goker M."/>
            <person name="Ivanova N."/>
            <person name="Klenk H.P."/>
            <person name="Woyke T."/>
        </authorList>
    </citation>
    <scope>NUCLEOTIDE SEQUENCE [LARGE SCALE GENOMIC DNA]</scope>
    <source>
        <strain evidence="2">ATCC 8093 / DSM 506 / JCM 20403 / CCM 1077 / IAM 12100 / NBRC 12443 / NCIMB 10456</strain>
    </source>
</reference>
<sequence length="59" mass="6067">MSVISYVVLPFIENDDGELQLGEAQEAQTALAAIGRAAVLAQKHAGAIAFSRAGNPDLG</sequence>
<keyword evidence="2" id="KW-1185">Reference proteome</keyword>
<dbReference type="AlphaFoldDB" id="D7A5J6"/>
<gene>
    <name evidence="1" type="ordered locus">Snov_0792</name>
</gene>
<dbReference type="HOGENOM" id="CLU_172362_0_0_5"/>
<name>D7A5J6_ANCN5</name>
<accession>D7A5J6</accession>